<sequence>MAGQWFKVNQSVKHLVRVENVTYPFDDWGDPTRDTKRKPTLEVMVGNNGDSWFARERIECDQYAVGPDGDLFILPTHRPLLTIWDGAANPLVKDRA</sequence>
<proteinExistence type="predicted"/>
<dbReference type="EMBL" id="MT771339">
    <property type="protein sequence ID" value="QOC55742.1"/>
    <property type="molecule type" value="Genomic_DNA"/>
</dbReference>
<dbReference type="Proteomes" id="UP000516653">
    <property type="component" value="Segment"/>
</dbReference>
<name>A0A7L7SH32_9CAUD</name>
<dbReference type="RefSeq" id="YP_010049651.1">
    <property type="nucleotide sequence ID" value="NC_054392.1"/>
</dbReference>
<dbReference type="KEGG" id="vg:63742970"/>
<protein>
    <submittedName>
        <fullName evidence="1">Uncharacterized protein</fullName>
    </submittedName>
</protein>
<keyword evidence="2" id="KW-1185">Reference proteome</keyword>
<accession>A0A7L7SH32</accession>
<evidence type="ECO:0000313" key="1">
    <source>
        <dbReference type="EMBL" id="QOC55742.1"/>
    </source>
</evidence>
<dbReference type="GeneID" id="63742970"/>
<reference evidence="1 2" key="1">
    <citation type="submission" date="2020-07" db="EMBL/GenBank/DDBJ databases">
        <authorList>
            <person name="Buterbaugh K.M."/>
            <person name="Dean A.J."/>
            <person name="Durmis N.D."/>
            <person name="Gonzalez I.M."/>
            <person name="Kowalski E.M."/>
            <person name="Mundorff O.G."/>
            <person name="Vimal D."/>
            <person name="Chamarti P.R."/>
            <person name="Xu J."/>
            <person name="Butela K.A."/>
            <person name="Garlena R.A."/>
            <person name="Russell D.A."/>
            <person name="Pope W.H."/>
            <person name="Jacobs-Sera D."/>
            <person name="Hatfull G.F."/>
        </authorList>
    </citation>
    <scope>NUCLEOTIDE SEQUENCE [LARGE SCALE GENOMIC DNA]</scope>
</reference>
<evidence type="ECO:0000313" key="2">
    <source>
        <dbReference type="Proteomes" id="UP000516653"/>
    </source>
</evidence>
<organism evidence="1 2">
    <name type="scientific">Gordonia phage Archimedes</name>
    <dbReference type="NCBI Taxonomy" id="2759389"/>
    <lineage>
        <taxon>Viruses</taxon>
        <taxon>Duplodnaviria</taxon>
        <taxon>Heunggongvirae</taxon>
        <taxon>Uroviricota</taxon>
        <taxon>Caudoviricetes</taxon>
        <taxon>Archimedesvirus</taxon>
        <taxon>Archimedesvirus archimedes</taxon>
    </lineage>
</organism>
<gene>
    <name evidence="1" type="primary">42</name>
    <name evidence="1" type="ORF">SEA_ARCHIMEDES_42</name>
</gene>